<evidence type="ECO:0000313" key="2">
    <source>
        <dbReference type="Proteomes" id="UP000283946"/>
    </source>
</evidence>
<accession>A0AAD1ABU6</accession>
<gene>
    <name evidence="1" type="ORF">C7V51_05695</name>
</gene>
<dbReference type="KEGG" id="ria:C7V51_05695"/>
<dbReference type="RefSeq" id="WP_104264567.1">
    <property type="nucleotide sequence ID" value="NZ_CP028130.1"/>
</dbReference>
<protein>
    <submittedName>
        <fullName evidence="1">Uncharacterized protein</fullName>
    </submittedName>
</protein>
<evidence type="ECO:0000313" key="1">
    <source>
        <dbReference type="EMBL" id="AZZ55431.1"/>
    </source>
</evidence>
<dbReference type="EMBL" id="CP028130">
    <property type="protein sequence ID" value="AZZ55431.1"/>
    <property type="molecule type" value="Genomic_DNA"/>
</dbReference>
<dbReference type="AlphaFoldDB" id="A0AAD1ABU6"/>
<name>A0AAD1ABU6_9MICO</name>
<proteinExistence type="predicted"/>
<organism evidence="1 2">
    <name type="scientific">Rathayibacter iranicus</name>
    <dbReference type="NCBI Taxonomy" id="59737"/>
    <lineage>
        <taxon>Bacteria</taxon>
        <taxon>Bacillati</taxon>
        <taxon>Actinomycetota</taxon>
        <taxon>Actinomycetes</taxon>
        <taxon>Micrococcales</taxon>
        <taxon>Microbacteriaceae</taxon>
        <taxon>Rathayibacter</taxon>
    </lineage>
</organism>
<reference evidence="1 2" key="1">
    <citation type="submission" date="2018-03" db="EMBL/GenBank/DDBJ databases">
        <title>Bacteriophage NCPPB3778 and a type I-E CRISPR drive the evolution of the US Biological Select Agent, Rathayibacter toxicus.</title>
        <authorList>
            <person name="Davis E.W.II."/>
            <person name="Tabima J.F."/>
            <person name="Weisberg A.J."/>
            <person name="Dantas Lopes L."/>
            <person name="Wiseman M.S."/>
            <person name="Wiseman M.S."/>
            <person name="Pupko T."/>
            <person name="Belcher M.S."/>
            <person name="Sechler A.J."/>
            <person name="Tancos M.A."/>
            <person name="Schroeder B.K."/>
            <person name="Murray T.D."/>
            <person name="Luster D.G."/>
            <person name="Schneider W.L."/>
            <person name="Rogers E."/>
            <person name="Andreote F.D."/>
            <person name="Grunwald N.J."/>
            <person name="Putnam M.L."/>
            <person name="Chang J.H."/>
        </authorList>
    </citation>
    <scope>NUCLEOTIDE SEQUENCE [LARGE SCALE GENOMIC DNA]</scope>
    <source>
        <strain evidence="1 2">NCCPB 2253</strain>
    </source>
</reference>
<sequence length="131" mass="14272">MSRIDELEPGMHRFVSLGEQSEQLPGASLGWNLGGMGVHWTAATPWPEDQEQFGDPERWPAHLATARRLLKVSPSPIGPTIVGRLVLDTLGRHLADVSVPGREPMLMPMAVTPTEGRGVRSHLCSPPCHGR</sequence>
<dbReference type="Proteomes" id="UP000283946">
    <property type="component" value="Chromosome"/>
</dbReference>